<dbReference type="InterPro" id="IPR041492">
    <property type="entry name" value="HAD_2"/>
</dbReference>
<dbReference type="HOGENOM" id="CLU_045011_19_4_9"/>
<evidence type="ECO:0000313" key="2">
    <source>
        <dbReference type="Proteomes" id="UP000010847"/>
    </source>
</evidence>
<proteinExistence type="predicted"/>
<protein>
    <submittedName>
        <fullName evidence="1">5'-nucleotidase</fullName>
    </submittedName>
</protein>
<dbReference type="Gene3D" id="1.10.150.240">
    <property type="entry name" value="Putative phosphatase, domain 2"/>
    <property type="match status" value="1"/>
</dbReference>
<sequence length="217" mass="24706">MKRNYDVILFDLDGTLTDPKLGIVNSILYALNSLGIRENDRERLIKFIGPPLKDSFMEYYHFDEELALHAIDKYREYFATKGIFENAVYPRIPMLLKELSAQGKKIALATSKPTDFAQRILDHFNLKQYFSFTGGSNLDGSRTKKSEVIAYVLQESQVKSRSNAVMIGDRKFDLIGAREIGIDSIGVLYGYGSQTELERENPTHLANTVDDLRKILL</sequence>
<reference evidence="1 2" key="1">
    <citation type="submission" date="2013-12" db="EMBL/GenBank/DDBJ databases">
        <authorList>
            <consortium name="DOE Joint Genome Institute"/>
            <person name="Smidt H."/>
            <person name="Huntemann M."/>
            <person name="Han J."/>
            <person name="Chen A."/>
            <person name="Kyrpides N."/>
            <person name="Mavromatis K."/>
            <person name="Markowitz V."/>
            <person name="Palaniappan K."/>
            <person name="Ivanova N."/>
            <person name="Schaumberg A."/>
            <person name="Pati A."/>
            <person name="Liolios K."/>
            <person name="Nordberg H.P."/>
            <person name="Cantor M.N."/>
            <person name="Hua S.X."/>
            <person name="Woyke T."/>
        </authorList>
    </citation>
    <scope>NUCLEOTIDE SEQUENCE [LARGE SCALE GENOMIC DNA]</scope>
    <source>
        <strain evidence="2">DSM 15288</strain>
    </source>
</reference>
<dbReference type="InterPro" id="IPR036412">
    <property type="entry name" value="HAD-like_sf"/>
</dbReference>
<evidence type="ECO:0000313" key="1">
    <source>
        <dbReference type="EMBL" id="AHF06548.1"/>
    </source>
</evidence>
<dbReference type="SUPFAM" id="SSF56784">
    <property type="entry name" value="HAD-like"/>
    <property type="match status" value="1"/>
</dbReference>
<dbReference type="EMBL" id="CP007032">
    <property type="protein sequence ID" value="AHF06548.1"/>
    <property type="molecule type" value="Genomic_DNA"/>
</dbReference>
<dbReference type="PANTHER" id="PTHR43434">
    <property type="entry name" value="PHOSPHOGLYCOLATE PHOSPHATASE"/>
    <property type="match status" value="1"/>
</dbReference>
<dbReference type="KEGG" id="dmt:DESME_05335"/>
<keyword evidence="2" id="KW-1185">Reference proteome</keyword>
<dbReference type="InterPro" id="IPR050155">
    <property type="entry name" value="HAD-like_hydrolase_sf"/>
</dbReference>
<dbReference type="InterPro" id="IPR023214">
    <property type="entry name" value="HAD_sf"/>
</dbReference>
<dbReference type="Pfam" id="PF13419">
    <property type="entry name" value="HAD_2"/>
    <property type="match status" value="1"/>
</dbReference>
<dbReference type="SFLD" id="SFLDG01135">
    <property type="entry name" value="C1.5.6:_HAD__Beta-PGM__Phospha"/>
    <property type="match status" value="1"/>
</dbReference>
<organism evidence="1 2">
    <name type="scientific">Desulfitobacterium metallireducens DSM 15288</name>
    <dbReference type="NCBI Taxonomy" id="871968"/>
    <lineage>
        <taxon>Bacteria</taxon>
        <taxon>Bacillati</taxon>
        <taxon>Bacillota</taxon>
        <taxon>Clostridia</taxon>
        <taxon>Eubacteriales</taxon>
        <taxon>Desulfitobacteriaceae</taxon>
        <taxon>Desulfitobacterium</taxon>
    </lineage>
</organism>
<dbReference type="OrthoDB" id="9792518at2"/>
<dbReference type="PANTHER" id="PTHR43434:SF20">
    <property type="entry name" value="5'-NUCLEOTIDASE"/>
    <property type="match status" value="1"/>
</dbReference>
<dbReference type="InterPro" id="IPR023198">
    <property type="entry name" value="PGP-like_dom2"/>
</dbReference>
<dbReference type="FunFam" id="3.40.50.1000:FF:000022">
    <property type="entry name" value="Phosphoglycolate phosphatase"/>
    <property type="match status" value="1"/>
</dbReference>
<dbReference type="RefSeq" id="WP_025248676.1">
    <property type="nucleotide sequence ID" value="NZ_CP007032.1"/>
</dbReference>
<dbReference type="GO" id="GO:0004713">
    <property type="term" value="F:protein tyrosine kinase activity"/>
    <property type="evidence" value="ECO:0007669"/>
    <property type="project" value="TreeGrafter"/>
</dbReference>
<name>W0EAI7_9FIRM</name>
<dbReference type="SFLD" id="SFLDS00003">
    <property type="entry name" value="Haloacid_Dehalogenase"/>
    <property type="match status" value="1"/>
</dbReference>
<dbReference type="Proteomes" id="UP000010847">
    <property type="component" value="Chromosome"/>
</dbReference>
<dbReference type="eggNOG" id="COG0546">
    <property type="taxonomic scope" value="Bacteria"/>
</dbReference>
<gene>
    <name evidence="1" type="ORF">DESME_05335</name>
</gene>
<dbReference type="CDD" id="cd04302">
    <property type="entry name" value="HAD_5NT"/>
    <property type="match status" value="1"/>
</dbReference>
<dbReference type="SFLD" id="SFLDG01129">
    <property type="entry name" value="C1.5:_HAD__Beta-PGM__Phosphata"/>
    <property type="match status" value="1"/>
</dbReference>
<dbReference type="Gene3D" id="3.40.50.1000">
    <property type="entry name" value="HAD superfamily/HAD-like"/>
    <property type="match status" value="1"/>
</dbReference>
<dbReference type="STRING" id="871968.DESME_05335"/>
<accession>W0EAI7</accession>
<dbReference type="AlphaFoldDB" id="W0EAI7"/>
<dbReference type="GO" id="GO:0005829">
    <property type="term" value="C:cytosol"/>
    <property type="evidence" value="ECO:0007669"/>
    <property type="project" value="TreeGrafter"/>
</dbReference>